<dbReference type="EMBL" id="JBANRG010000057">
    <property type="protein sequence ID" value="KAK7442790.1"/>
    <property type="molecule type" value="Genomic_DNA"/>
</dbReference>
<accession>A0ABR1IW54</accession>
<keyword evidence="1" id="KW-0732">Signal</keyword>
<comment type="caution">
    <text evidence="2">The sequence shown here is derived from an EMBL/GenBank/DDBJ whole genome shotgun (WGS) entry which is preliminary data.</text>
</comment>
<evidence type="ECO:0000313" key="2">
    <source>
        <dbReference type="EMBL" id="KAK7442790.1"/>
    </source>
</evidence>
<proteinExistence type="predicted"/>
<organism evidence="2 3">
    <name type="scientific">Marasmiellus scandens</name>
    <dbReference type="NCBI Taxonomy" id="2682957"/>
    <lineage>
        <taxon>Eukaryota</taxon>
        <taxon>Fungi</taxon>
        <taxon>Dikarya</taxon>
        <taxon>Basidiomycota</taxon>
        <taxon>Agaricomycotina</taxon>
        <taxon>Agaricomycetes</taxon>
        <taxon>Agaricomycetidae</taxon>
        <taxon>Agaricales</taxon>
        <taxon>Marasmiineae</taxon>
        <taxon>Omphalotaceae</taxon>
        <taxon>Marasmiellus</taxon>
    </lineage>
</organism>
<sequence>MIPTTLLLVATVCLLNMRLASASIYPTKPIQGTTYTVDQCDLIEWKNTRQAPRCEGPVVIDLHVADDRMSAADSYVATVGKFSPNDKEAEFCPPANLRYRGSEYVFRFYCSNLPHDPIYTHDFSILGTAPSPYNAAFAHNSTRVATTATISTMTSPLSTTTSYVLASTTSTVYADSVDPSGHDEYRRKRPYYPSSARKNGIDMEKLKFRLVFIVWPALVGISMSL</sequence>
<name>A0ABR1IW54_9AGAR</name>
<evidence type="ECO:0000313" key="3">
    <source>
        <dbReference type="Proteomes" id="UP001498398"/>
    </source>
</evidence>
<protein>
    <submittedName>
        <fullName evidence="2">Uncharacterized protein</fullName>
    </submittedName>
</protein>
<reference evidence="2 3" key="1">
    <citation type="submission" date="2024-01" db="EMBL/GenBank/DDBJ databases">
        <title>A draft genome for the cacao thread blight pathogen Marasmiellus scandens.</title>
        <authorList>
            <person name="Baruah I.K."/>
            <person name="Leung J."/>
            <person name="Bukari Y."/>
            <person name="Amoako-Attah I."/>
            <person name="Meinhardt L.W."/>
            <person name="Bailey B.A."/>
            <person name="Cohen S.P."/>
        </authorList>
    </citation>
    <scope>NUCLEOTIDE SEQUENCE [LARGE SCALE GENOMIC DNA]</scope>
    <source>
        <strain evidence="2 3">GH-19</strain>
    </source>
</reference>
<dbReference type="Proteomes" id="UP001498398">
    <property type="component" value="Unassembled WGS sequence"/>
</dbReference>
<feature type="chain" id="PRO_5046813305" evidence="1">
    <location>
        <begin position="23"/>
        <end position="225"/>
    </location>
</feature>
<keyword evidence="3" id="KW-1185">Reference proteome</keyword>
<gene>
    <name evidence="2" type="ORF">VKT23_016035</name>
</gene>
<feature type="signal peptide" evidence="1">
    <location>
        <begin position="1"/>
        <end position="22"/>
    </location>
</feature>
<evidence type="ECO:0000256" key="1">
    <source>
        <dbReference type="SAM" id="SignalP"/>
    </source>
</evidence>